<evidence type="ECO:0000256" key="1">
    <source>
        <dbReference type="SAM" id="SignalP"/>
    </source>
</evidence>
<comment type="caution">
    <text evidence="2">The sequence shown here is derived from an EMBL/GenBank/DDBJ whole genome shotgun (WGS) entry which is preliminary data.</text>
</comment>
<protein>
    <recommendedName>
        <fullName evidence="4">Secreted protein</fullName>
    </recommendedName>
</protein>
<evidence type="ECO:0000313" key="3">
    <source>
        <dbReference type="Proteomes" id="UP001215598"/>
    </source>
</evidence>
<keyword evidence="3" id="KW-1185">Reference proteome</keyword>
<organism evidence="2 3">
    <name type="scientific">Mycena metata</name>
    <dbReference type="NCBI Taxonomy" id="1033252"/>
    <lineage>
        <taxon>Eukaryota</taxon>
        <taxon>Fungi</taxon>
        <taxon>Dikarya</taxon>
        <taxon>Basidiomycota</taxon>
        <taxon>Agaricomycotina</taxon>
        <taxon>Agaricomycetes</taxon>
        <taxon>Agaricomycetidae</taxon>
        <taxon>Agaricales</taxon>
        <taxon>Marasmiineae</taxon>
        <taxon>Mycenaceae</taxon>
        <taxon>Mycena</taxon>
    </lineage>
</organism>
<feature type="signal peptide" evidence="1">
    <location>
        <begin position="1"/>
        <end position="17"/>
    </location>
</feature>
<name>A0AAD7IXR6_9AGAR</name>
<feature type="chain" id="PRO_5042163496" description="Secreted protein" evidence="1">
    <location>
        <begin position="18"/>
        <end position="88"/>
    </location>
</feature>
<evidence type="ECO:0008006" key="4">
    <source>
        <dbReference type="Google" id="ProtNLM"/>
    </source>
</evidence>
<proteinExistence type="predicted"/>
<gene>
    <name evidence="2" type="ORF">B0H16DRAFT_1723515</name>
</gene>
<sequence length="88" mass="8643">MFFRVLAVSALVAVASAANCAVCPSTDLVNDPLIATSGGSNGTPTFCGYSPNGTGSNPTAECFYSSNGALSSGPTADCRATATVANVC</sequence>
<dbReference type="Proteomes" id="UP001215598">
    <property type="component" value="Unassembled WGS sequence"/>
</dbReference>
<reference evidence="2" key="1">
    <citation type="submission" date="2023-03" db="EMBL/GenBank/DDBJ databases">
        <title>Massive genome expansion in bonnet fungi (Mycena s.s.) driven by repeated elements and novel gene families across ecological guilds.</title>
        <authorList>
            <consortium name="Lawrence Berkeley National Laboratory"/>
            <person name="Harder C.B."/>
            <person name="Miyauchi S."/>
            <person name="Viragh M."/>
            <person name="Kuo A."/>
            <person name="Thoen E."/>
            <person name="Andreopoulos B."/>
            <person name="Lu D."/>
            <person name="Skrede I."/>
            <person name="Drula E."/>
            <person name="Henrissat B."/>
            <person name="Morin E."/>
            <person name="Kohler A."/>
            <person name="Barry K."/>
            <person name="LaButti K."/>
            <person name="Morin E."/>
            <person name="Salamov A."/>
            <person name="Lipzen A."/>
            <person name="Mereny Z."/>
            <person name="Hegedus B."/>
            <person name="Baldrian P."/>
            <person name="Stursova M."/>
            <person name="Weitz H."/>
            <person name="Taylor A."/>
            <person name="Grigoriev I.V."/>
            <person name="Nagy L.G."/>
            <person name="Martin F."/>
            <person name="Kauserud H."/>
        </authorList>
    </citation>
    <scope>NUCLEOTIDE SEQUENCE</scope>
    <source>
        <strain evidence="2">CBHHK182m</strain>
    </source>
</reference>
<accession>A0AAD7IXR6</accession>
<dbReference type="EMBL" id="JARKIB010000058">
    <property type="protein sequence ID" value="KAJ7752584.1"/>
    <property type="molecule type" value="Genomic_DNA"/>
</dbReference>
<keyword evidence="1" id="KW-0732">Signal</keyword>
<dbReference type="AlphaFoldDB" id="A0AAD7IXR6"/>
<evidence type="ECO:0000313" key="2">
    <source>
        <dbReference type="EMBL" id="KAJ7752584.1"/>
    </source>
</evidence>